<comment type="similarity">
    <text evidence="3">Belongs to the protein prenyltransferase subunit beta family.</text>
</comment>
<evidence type="ECO:0000256" key="9">
    <source>
        <dbReference type="ARBA" id="ARBA00022737"/>
    </source>
</evidence>
<dbReference type="GO" id="GO:0046872">
    <property type="term" value="F:metal ion binding"/>
    <property type="evidence" value="ECO:0007669"/>
    <property type="project" value="UniProtKB-KW"/>
</dbReference>
<keyword evidence="10" id="KW-0862">Zinc</keyword>
<gene>
    <name evidence="14" type="ORF">EX30DRAFT_339124</name>
</gene>
<dbReference type="SUPFAM" id="SSF48239">
    <property type="entry name" value="Terpenoid cyclases/Protein prenyltransferases"/>
    <property type="match status" value="1"/>
</dbReference>
<evidence type="ECO:0000313" key="14">
    <source>
        <dbReference type="EMBL" id="TGZ82852.1"/>
    </source>
</evidence>
<keyword evidence="8" id="KW-0479">Metal-binding</keyword>
<evidence type="ECO:0000256" key="10">
    <source>
        <dbReference type="ARBA" id="ARBA00022833"/>
    </source>
</evidence>
<organism evidence="14 15">
    <name type="scientific">Ascodesmis nigricans</name>
    <dbReference type="NCBI Taxonomy" id="341454"/>
    <lineage>
        <taxon>Eukaryota</taxon>
        <taxon>Fungi</taxon>
        <taxon>Dikarya</taxon>
        <taxon>Ascomycota</taxon>
        <taxon>Pezizomycotina</taxon>
        <taxon>Pezizomycetes</taxon>
        <taxon>Pezizales</taxon>
        <taxon>Ascodesmidaceae</taxon>
        <taxon>Ascodesmis</taxon>
    </lineage>
</organism>
<keyword evidence="9" id="KW-0677">Repeat</keyword>
<dbReference type="InterPro" id="IPR041960">
    <property type="entry name" value="GGTase_I_beta"/>
</dbReference>
<feature type="domain" description="Prenyltransferase alpha-alpha toroid" evidence="13">
    <location>
        <begin position="8"/>
        <end position="385"/>
    </location>
</feature>
<dbReference type="OrthoDB" id="24893at2759"/>
<dbReference type="PANTHER" id="PTHR11774">
    <property type="entry name" value="GERANYLGERANYL TRANSFERASE TYPE BETA SUBUNIT"/>
    <property type="match status" value="1"/>
</dbReference>
<evidence type="ECO:0000256" key="12">
    <source>
        <dbReference type="ARBA" id="ARBA00031713"/>
    </source>
</evidence>
<evidence type="ECO:0000256" key="1">
    <source>
        <dbReference type="ARBA" id="ARBA00001946"/>
    </source>
</evidence>
<name>A0A4S2N154_9PEZI</name>
<evidence type="ECO:0000256" key="11">
    <source>
        <dbReference type="ARBA" id="ARBA00022842"/>
    </source>
</evidence>
<reference evidence="14 15" key="1">
    <citation type="submission" date="2019-04" db="EMBL/GenBank/DDBJ databases">
        <title>Comparative genomics and transcriptomics to analyze fruiting body development in filamentous ascomycetes.</title>
        <authorList>
            <consortium name="DOE Joint Genome Institute"/>
            <person name="Lutkenhaus R."/>
            <person name="Traeger S."/>
            <person name="Breuer J."/>
            <person name="Kuo A."/>
            <person name="Lipzen A."/>
            <person name="Pangilinan J."/>
            <person name="Dilworth D."/>
            <person name="Sandor L."/>
            <person name="Poggeler S."/>
            <person name="Barry K."/>
            <person name="Grigoriev I.V."/>
            <person name="Nowrousian M."/>
        </authorList>
    </citation>
    <scope>NUCLEOTIDE SEQUENCE [LARGE SCALE GENOMIC DNA]</scope>
    <source>
        <strain evidence="14 15">CBS 389.68</strain>
    </source>
</reference>
<sequence>MSTAPPSLNHPRHLKYWLRNLRTFLPSDYTPTDLNRLTLGFFIVSALDLLGSLHTSTTPEERNQWIDWIYSNQLPDGGFRGSPATQFVTAPNSRWDPANLPATFFAIVALVTLGDDLSRVNRKEILEWLPILQRDDGSFGEWVLEAHEGDEGQICGGRDMRYIYFAAALRWMLRGKEGSGMEDIADWDTGKAVDFIIASQSYDYGIAEMPYHEAHAGMTYCALGALSLLGVLKETAINRDGLLSWLLSRQVAFKNIHGMTEEDYTEIQNGDNEEEKQALEEVELMDDGSGRPKCAGFNGRCNKMPDTCYSFWVGASLEMLKKFHLLNIQANRRFLLEKTQHIIGGFKKLPQPGGYPDILHSYLGLAALSLAREEGLCRLDAALCVSIQTKERLTSLKWWSG</sequence>
<dbReference type="STRING" id="341454.A0A4S2N154"/>
<dbReference type="PANTHER" id="PTHR11774:SF4">
    <property type="entry name" value="GERANYLGERANYL TRANSFERASE TYPE-1 SUBUNIT BETA"/>
    <property type="match status" value="1"/>
</dbReference>
<evidence type="ECO:0000256" key="2">
    <source>
        <dbReference type="ARBA" id="ARBA00001947"/>
    </source>
</evidence>
<dbReference type="AlphaFoldDB" id="A0A4S2N154"/>
<evidence type="ECO:0000313" key="15">
    <source>
        <dbReference type="Proteomes" id="UP000298138"/>
    </source>
</evidence>
<evidence type="ECO:0000256" key="7">
    <source>
        <dbReference type="ARBA" id="ARBA00022679"/>
    </source>
</evidence>
<proteinExistence type="inferred from homology"/>
<comment type="cofactor">
    <cofactor evidence="2">
        <name>Zn(2+)</name>
        <dbReference type="ChEBI" id="CHEBI:29105"/>
    </cofactor>
</comment>
<dbReference type="FunCoup" id="A0A4S2N154">
    <property type="interactions" value="4"/>
</dbReference>
<dbReference type="InParanoid" id="A0A4S2N154"/>
<dbReference type="EC" id="2.5.1.59" evidence="4"/>
<keyword evidence="6" id="KW-0637">Prenyltransferase</keyword>
<keyword evidence="7 14" id="KW-0808">Transferase</keyword>
<dbReference type="Gene3D" id="1.50.10.20">
    <property type="match status" value="1"/>
</dbReference>
<dbReference type="Pfam" id="PF00432">
    <property type="entry name" value="Prenyltrans"/>
    <property type="match status" value="1"/>
</dbReference>
<keyword evidence="15" id="KW-1185">Reference proteome</keyword>
<dbReference type="EMBL" id="ML220114">
    <property type="protein sequence ID" value="TGZ82852.1"/>
    <property type="molecule type" value="Genomic_DNA"/>
</dbReference>
<dbReference type="InterPro" id="IPR001330">
    <property type="entry name" value="Prenyltrans"/>
</dbReference>
<keyword evidence="11" id="KW-0460">Magnesium</keyword>
<dbReference type="GO" id="GO:0005953">
    <property type="term" value="C:CAAX-protein geranylgeranyltransferase complex"/>
    <property type="evidence" value="ECO:0007669"/>
    <property type="project" value="InterPro"/>
</dbReference>
<dbReference type="InterPro" id="IPR045089">
    <property type="entry name" value="PGGT1B-like"/>
</dbReference>
<accession>A0A4S2N154</accession>
<protein>
    <recommendedName>
        <fullName evidence="5">Geranylgeranyl transferase type-1 subunit beta</fullName>
        <ecNumber evidence="4">2.5.1.59</ecNumber>
    </recommendedName>
    <alternativeName>
        <fullName evidence="12">Geranylgeranyl transferase type I subunit beta</fullName>
    </alternativeName>
</protein>
<dbReference type="CDD" id="cd02895">
    <property type="entry name" value="GGTase-I"/>
    <property type="match status" value="1"/>
</dbReference>
<dbReference type="GO" id="GO:0004662">
    <property type="term" value="F:CAAX-protein geranylgeranyltransferase activity"/>
    <property type="evidence" value="ECO:0007669"/>
    <property type="project" value="UniProtKB-EC"/>
</dbReference>
<evidence type="ECO:0000259" key="13">
    <source>
        <dbReference type="Pfam" id="PF00432"/>
    </source>
</evidence>
<comment type="cofactor">
    <cofactor evidence="1">
        <name>Mg(2+)</name>
        <dbReference type="ChEBI" id="CHEBI:18420"/>
    </cofactor>
</comment>
<evidence type="ECO:0000256" key="6">
    <source>
        <dbReference type="ARBA" id="ARBA00022602"/>
    </source>
</evidence>
<evidence type="ECO:0000256" key="5">
    <source>
        <dbReference type="ARBA" id="ARBA00020603"/>
    </source>
</evidence>
<dbReference type="InterPro" id="IPR008930">
    <property type="entry name" value="Terpenoid_cyclase/PrenylTrfase"/>
</dbReference>
<evidence type="ECO:0000256" key="4">
    <source>
        <dbReference type="ARBA" id="ARBA00012700"/>
    </source>
</evidence>
<evidence type="ECO:0000256" key="3">
    <source>
        <dbReference type="ARBA" id="ARBA00010497"/>
    </source>
</evidence>
<evidence type="ECO:0000256" key="8">
    <source>
        <dbReference type="ARBA" id="ARBA00022723"/>
    </source>
</evidence>
<dbReference type="Proteomes" id="UP000298138">
    <property type="component" value="Unassembled WGS sequence"/>
</dbReference>